<dbReference type="InterPro" id="IPR043017">
    <property type="entry name" value="WIYLD_dom_sf"/>
</dbReference>
<protein>
    <recommendedName>
        <fullName evidence="2">WIYLD domain-containing protein</fullName>
    </recommendedName>
</protein>
<sequence length="360" mass="39383">MKLNAKVAQAYHAMRYIGISEKKVKPVLKKLLGLYERNWELIEAENYRALADAIFEEEDTEEGEASSRPSNCEIGLDGALVKRPKEEQEELPSPPLLQRSQKNQKPSQYNLRNARIEGQPTSPCPISPTPASSNDPRDESNSLSSHMHVRNKGKEPISSHVASGERALIPTRASNALSPKNPASEPGILPKGSVPDALIIPKEGPFTCDIPQFEGSMAVIHPGDSAAANNGSSGRSDLQEPPVSLQADGRVCDCVPTLSKERKTNSVLSSVAAEFPHCIEIASSTLGEVKIYLSCNFALGSPNFHVHSPVELIELMEKRLRLYTIIDPNFSVTKLMQDMCECFLELVTNSSNEGHQTMSQ</sequence>
<dbReference type="PANTHER" id="PTHR46450:SF1">
    <property type="entry name" value="INACTIVE HISTONE-LYSINE N-METHYLTRANSFERASE SUVR1-RELATED"/>
    <property type="match status" value="1"/>
</dbReference>
<dbReference type="InterPro" id="IPR018848">
    <property type="entry name" value="WIYLD_domain"/>
</dbReference>
<dbReference type="EMBL" id="BPVZ01000001">
    <property type="protein sequence ID" value="GKU86221.1"/>
    <property type="molecule type" value="Genomic_DNA"/>
</dbReference>
<dbReference type="Proteomes" id="UP001054252">
    <property type="component" value="Unassembled WGS sequence"/>
</dbReference>
<keyword evidence="4" id="KW-1185">Reference proteome</keyword>
<dbReference type="PANTHER" id="PTHR46450">
    <property type="entry name" value="INACTIVE HISTONE-LYSINE N-METHYLTRANSFERASE SUVR1-RELATED"/>
    <property type="match status" value="1"/>
</dbReference>
<evidence type="ECO:0000313" key="4">
    <source>
        <dbReference type="Proteomes" id="UP001054252"/>
    </source>
</evidence>
<reference evidence="3 4" key="1">
    <citation type="journal article" date="2021" name="Commun. Biol.">
        <title>The genome of Shorea leprosula (Dipterocarpaceae) highlights the ecological relevance of drought in aseasonal tropical rainforests.</title>
        <authorList>
            <person name="Ng K.K.S."/>
            <person name="Kobayashi M.J."/>
            <person name="Fawcett J.A."/>
            <person name="Hatakeyama M."/>
            <person name="Paape T."/>
            <person name="Ng C.H."/>
            <person name="Ang C.C."/>
            <person name="Tnah L.H."/>
            <person name="Lee C.T."/>
            <person name="Nishiyama T."/>
            <person name="Sese J."/>
            <person name="O'Brien M.J."/>
            <person name="Copetti D."/>
            <person name="Mohd Noor M.I."/>
            <person name="Ong R.C."/>
            <person name="Putra M."/>
            <person name="Sireger I.Z."/>
            <person name="Indrioko S."/>
            <person name="Kosugi Y."/>
            <person name="Izuno A."/>
            <person name="Isagi Y."/>
            <person name="Lee S.L."/>
            <person name="Shimizu K.K."/>
        </authorList>
    </citation>
    <scope>NUCLEOTIDE SEQUENCE [LARGE SCALE GENOMIC DNA]</scope>
    <source>
        <strain evidence="3">214</strain>
    </source>
</reference>
<dbReference type="Pfam" id="PF10440">
    <property type="entry name" value="WIYLD"/>
    <property type="match status" value="1"/>
</dbReference>
<accession>A0AAV5HIM0</accession>
<feature type="compositionally biased region" description="Low complexity" evidence="1">
    <location>
        <begin position="225"/>
        <end position="234"/>
    </location>
</feature>
<proteinExistence type="predicted"/>
<dbReference type="AlphaFoldDB" id="A0AAV5HIM0"/>
<gene>
    <name evidence="3" type="ORF">SLEP1_g769</name>
</gene>
<feature type="domain" description="WIYLD" evidence="2">
    <location>
        <begin position="6"/>
        <end position="59"/>
    </location>
</feature>
<feature type="region of interest" description="Disordered" evidence="1">
    <location>
        <begin position="84"/>
        <end position="165"/>
    </location>
</feature>
<name>A0AAV5HIM0_9ROSI</name>
<dbReference type="Gene3D" id="1.10.8.850">
    <property type="entry name" value="Histone-lysine N methyltransferase , C-terminal domain-like"/>
    <property type="match status" value="1"/>
</dbReference>
<feature type="region of interest" description="Disordered" evidence="1">
    <location>
        <begin position="222"/>
        <end position="242"/>
    </location>
</feature>
<evidence type="ECO:0000256" key="1">
    <source>
        <dbReference type="SAM" id="MobiDB-lite"/>
    </source>
</evidence>
<evidence type="ECO:0000259" key="2">
    <source>
        <dbReference type="Pfam" id="PF10440"/>
    </source>
</evidence>
<organism evidence="3 4">
    <name type="scientific">Rubroshorea leprosula</name>
    <dbReference type="NCBI Taxonomy" id="152421"/>
    <lineage>
        <taxon>Eukaryota</taxon>
        <taxon>Viridiplantae</taxon>
        <taxon>Streptophyta</taxon>
        <taxon>Embryophyta</taxon>
        <taxon>Tracheophyta</taxon>
        <taxon>Spermatophyta</taxon>
        <taxon>Magnoliopsida</taxon>
        <taxon>eudicotyledons</taxon>
        <taxon>Gunneridae</taxon>
        <taxon>Pentapetalae</taxon>
        <taxon>rosids</taxon>
        <taxon>malvids</taxon>
        <taxon>Malvales</taxon>
        <taxon>Dipterocarpaceae</taxon>
        <taxon>Rubroshorea</taxon>
    </lineage>
</organism>
<evidence type="ECO:0000313" key="3">
    <source>
        <dbReference type="EMBL" id="GKU86221.1"/>
    </source>
</evidence>
<comment type="caution">
    <text evidence="3">The sequence shown here is derived from an EMBL/GenBank/DDBJ whole genome shotgun (WGS) entry which is preliminary data.</text>
</comment>